<keyword evidence="3" id="KW-1185">Reference proteome</keyword>
<dbReference type="Proteomes" id="UP000789595">
    <property type="component" value="Unassembled WGS sequence"/>
</dbReference>
<accession>A0A8J2SQK2</accession>
<name>A0A8J2SQK2_9STRA</name>
<dbReference type="EMBL" id="CAKKNE010000003">
    <property type="protein sequence ID" value="CAH0370879.1"/>
    <property type="molecule type" value="Genomic_DNA"/>
</dbReference>
<dbReference type="PANTHER" id="PTHR17630">
    <property type="entry name" value="DIENELACTONE HYDROLASE"/>
    <property type="match status" value="1"/>
</dbReference>
<feature type="domain" description="Dienelactone hydrolase" evidence="1">
    <location>
        <begin position="34"/>
        <end position="253"/>
    </location>
</feature>
<reference evidence="2" key="1">
    <citation type="submission" date="2021-11" db="EMBL/GenBank/DDBJ databases">
        <authorList>
            <consortium name="Genoscope - CEA"/>
            <person name="William W."/>
        </authorList>
    </citation>
    <scope>NUCLEOTIDE SEQUENCE</scope>
</reference>
<dbReference type="PANTHER" id="PTHR17630:SF44">
    <property type="entry name" value="PROTEIN AIM2"/>
    <property type="match status" value="1"/>
</dbReference>
<organism evidence="2 3">
    <name type="scientific">Pelagomonas calceolata</name>
    <dbReference type="NCBI Taxonomy" id="35677"/>
    <lineage>
        <taxon>Eukaryota</taxon>
        <taxon>Sar</taxon>
        <taxon>Stramenopiles</taxon>
        <taxon>Ochrophyta</taxon>
        <taxon>Pelagophyceae</taxon>
        <taxon>Pelagomonadales</taxon>
        <taxon>Pelagomonadaceae</taxon>
        <taxon>Pelagomonas</taxon>
    </lineage>
</organism>
<gene>
    <name evidence="2" type="ORF">PECAL_3P07920</name>
</gene>
<dbReference type="AlphaFoldDB" id="A0A8J2SQK2"/>
<dbReference type="InterPro" id="IPR029058">
    <property type="entry name" value="AB_hydrolase_fold"/>
</dbReference>
<proteinExistence type="predicted"/>
<dbReference type="GO" id="GO:0016787">
    <property type="term" value="F:hydrolase activity"/>
    <property type="evidence" value="ECO:0007669"/>
    <property type="project" value="InterPro"/>
</dbReference>
<evidence type="ECO:0000259" key="1">
    <source>
        <dbReference type="Pfam" id="PF01738"/>
    </source>
</evidence>
<dbReference type="Gene3D" id="3.40.50.1820">
    <property type="entry name" value="alpha/beta hydrolase"/>
    <property type="match status" value="1"/>
</dbReference>
<sequence length="257" mass="27233">MSCCPPSALPYLAAKPATKGSKKAVDGVEFYETGAQSKAAVILFPDVWGWDSGRTRALADAFAEQGYRTYVPKVLQPAFQGGTDGDGLPPDFDLGSRMDEFMGWVKTVKWDGIDSKVNALLAYAKAEGATSLGVVGCCWGGWACFETSAMTTDVKVGVIFHPSCHIVAAHGGEVHALAKKVQAPHYIMPAKSDDPALYGPEGSVIKELPAGSKQKTFPEQEHGWTSRGDASDPAVAAAIKDAMTEAVGYLKEHLPLA</sequence>
<protein>
    <recommendedName>
        <fullName evidence="1">Dienelactone hydrolase domain-containing protein</fullName>
    </recommendedName>
</protein>
<dbReference type="Pfam" id="PF01738">
    <property type="entry name" value="DLH"/>
    <property type="match status" value="1"/>
</dbReference>
<evidence type="ECO:0000313" key="3">
    <source>
        <dbReference type="Proteomes" id="UP000789595"/>
    </source>
</evidence>
<dbReference type="SUPFAM" id="SSF53474">
    <property type="entry name" value="alpha/beta-Hydrolases"/>
    <property type="match status" value="1"/>
</dbReference>
<dbReference type="InterPro" id="IPR002925">
    <property type="entry name" value="Dienelactn_hydro"/>
</dbReference>
<evidence type="ECO:0000313" key="2">
    <source>
        <dbReference type="EMBL" id="CAH0370879.1"/>
    </source>
</evidence>
<comment type="caution">
    <text evidence="2">The sequence shown here is derived from an EMBL/GenBank/DDBJ whole genome shotgun (WGS) entry which is preliminary data.</text>
</comment>
<dbReference type="OrthoDB" id="17560at2759"/>